<protein>
    <recommendedName>
        <fullName evidence="5">DUF2029 domain-containing protein</fullName>
    </recommendedName>
</protein>
<keyword evidence="2" id="KW-0812">Transmembrane</keyword>
<keyword evidence="4" id="KW-1185">Reference proteome</keyword>
<dbReference type="Proteomes" id="UP000460272">
    <property type="component" value="Unassembled WGS sequence"/>
</dbReference>
<accession>A0A6P2BLC9</accession>
<feature type="transmembrane region" description="Helical" evidence="2">
    <location>
        <begin position="450"/>
        <end position="472"/>
    </location>
</feature>
<evidence type="ECO:0000256" key="1">
    <source>
        <dbReference type="SAM" id="MobiDB-lite"/>
    </source>
</evidence>
<feature type="transmembrane region" description="Helical" evidence="2">
    <location>
        <begin position="157"/>
        <end position="175"/>
    </location>
</feature>
<feature type="region of interest" description="Disordered" evidence="1">
    <location>
        <begin position="1"/>
        <end position="24"/>
    </location>
</feature>
<feature type="transmembrane region" description="Helical" evidence="2">
    <location>
        <begin position="126"/>
        <end position="145"/>
    </location>
</feature>
<feature type="transmembrane region" description="Helical" evidence="2">
    <location>
        <begin position="397"/>
        <end position="414"/>
    </location>
</feature>
<dbReference type="OrthoDB" id="5242303at2"/>
<feature type="transmembrane region" description="Helical" evidence="2">
    <location>
        <begin position="479"/>
        <end position="500"/>
    </location>
</feature>
<dbReference type="EMBL" id="RPFW01000011">
    <property type="protein sequence ID" value="TVY99868.1"/>
    <property type="molecule type" value="Genomic_DNA"/>
</dbReference>
<name>A0A6P2BLC9_9ACTN</name>
<proteinExistence type="predicted"/>
<feature type="transmembrane region" description="Helical" evidence="2">
    <location>
        <begin position="247"/>
        <end position="268"/>
    </location>
</feature>
<evidence type="ECO:0008006" key="5">
    <source>
        <dbReference type="Google" id="ProtNLM"/>
    </source>
</evidence>
<keyword evidence="2" id="KW-0472">Membrane</keyword>
<dbReference type="RefSeq" id="WP_145861976.1">
    <property type="nucleotide sequence ID" value="NZ_RPFW01000011.1"/>
</dbReference>
<evidence type="ECO:0000256" key="2">
    <source>
        <dbReference type="SAM" id="Phobius"/>
    </source>
</evidence>
<dbReference type="AlphaFoldDB" id="A0A6P2BLC9"/>
<gene>
    <name evidence="3" type="ORF">EAS64_40205</name>
</gene>
<reference evidence="3 4" key="1">
    <citation type="submission" date="2018-11" db="EMBL/GenBank/DDBJ databases">
        <title>Trebonia kvetii gen.nov., sp.nov., a novel acidophilic actinobacterium, and proposal of the new actinobacterial family Treboniaceae fam. nov.</title>
        <authorList>
            <person name="Rapoport D."/>
            <person name="Sagova-Mareckova M."/>
            <person name="Sedlacek I."/>
            <person name="Provaznik J."/>
            <person name="Kralova S."/>
            <person name="Pavlinic D."/>
            <person name="Benes V."/>
            <person name="Kopecky J."/>
        </authorList>
    </citation>
    <scope>NUCLEOTIDE SEQUENCE [LARGE SCALE GENOMIC DNA]</scope>
    <source>
        <strain evidence="3 4">15Tr583</strain>
    </source>
</reference>
<feature type="transmembrane region" description="Helical" evidence="2">
    <location>
        <begin position="73"/>
        <end position="94"/>
    </location>
</feature>
<evidence type="ECO:0000313" key="4">
    <source>
        <dbReference type="Proteomes" id="UP000460272"/>
    </source>
</evidence>
<sequence>MAVLVDPPQRDSAGEGPSDDMTAPVVTTASAPVTDVGEPKLAEPPITGGRVEEFMGRIIRVLSHSRLARPLPAVILSVLGLCGVAFVGLCATAYRPSVATPPVLLPLTTVARNLGAPHLPDLVANFIMYFSVALCALGLAMMLWANSRGWSPNPRKVFWTAAGGIAVLVNITPVGSSDVASYAAYGRIAALGYNPYTFTPAMLPGGKDNVYTELVSRQWQGTASVYGPVATWTHLLAAWIGGDKPWLTIWVLMMMVGAAFLATGYVLLRTAENPVRAALLWVANPLLIVELVMGGHLDAFLALFAIAAVVVARSGEAPLRTPGQVGTEWAAADPLRSHPGWQRAVLAGARNRLAQDFIVGLFVGLALGIKVNAAFVALAVAIPIIHDRAWARLARTGAVAALTAFSLYFFSYGLSALEPLRKASTMVISPTLWRLVQVMVQHFFGNGAEATVTSAFGIIWPPLMLLLAWYLYNRLSPDVPTVLAATCALTFAWIVVAPWSLPWYSAIAWVALALLPRNSLTRWLTMATLALGLLHFNGGHLTNERIGPTP</sequence>
<comment type="caution">
    <text evidence="3">The sequence shown here is derived from an EMBL/GenBank/DDBJ whole genome shotgun (WGS) entry which is preliminary data.</text>
</comment>
<dbReference type="Pfam" id="PF26314">
    <property type="entry name" value="MptA_B_family"/>
    <property type="match status" value="1"/>
</dbReference>
<organism evidence="3 4">
    <name type="scientific">Trebonia kvetii</name>
    <dbReference type="NCBI Taxonomy" id="2480626"/>
    <lineage>
        <taxon>Bacteria</taxon>
        <taxon>Bacillati</taxon>
        <taxon>Actinomycetota</taxon>
        <taxon>Actinomycetes</taxon>
        <taxon>Streptosporangiales</taxon>
        <taxon>Treboniaceae</taxon>
        <taxon>Trebonia</taxon>
    </lineage>
</organism>
<evidence type="ECO:0000313" key="3">
    <source>
        <dbReference type="EMBL" id="TVY99868.1"/>
    </source>
</evidence>
<keyword evidence="2" id="KW-1133">Transmembrane helix</keyword>
<feature type="transmembrane region" description="Helical" evidence="2">
    <location>
        <begin position="357"/>
        <end position="385"/>
    </location>
</feature>